<evidence type="ECO:0000313" key="2">
    <source>
        <dbReference type="EMBL" id="TBN00436.1"/>
    </source>
</evidence>
<dbReference type="AlphaFoldDB" id="A0A4Q9FB03"/>
<name>A0A4Q9FB03_9FLAO</name>
<gene>
    <name evidence="2" type="ORF">EYD45_14305</name>
</gene>
<keyword evidence="1" id="KW-0812">Transmembrane</keyword>
<feature type="transmembrane region" description="Helical" evidence="1">
    <location>
        <begin position="173"/>
        <end position="194"/>
    </location>
</feature>
<feature type="transmembrane region" description="Helical" evidence="1">
    <location>
        <begin position="140"/>
        <end position="161"/>
    </location>
</feature>
<keyword evidence="3" id="KW-1185">Reference proteome</keyword>
<dbReference type="Proteomes" id="UP000291142">
    <property type="component" value="Unassembled WGS sequence"/>
</dbReference>
<dbReference type="RefSeq" id="WP_130965246.1">
    <property type="nucleotide sequence ID" value="NZ_SIRT01000014.1"/>
</dbReference>
<dbReference type="InterPro" id="IPR022134">
    <property type="entry name" value="DUF3667"/>
</dbReference>
<dbReference type="OrthoDB" id="1143019at2"/>
<proteinExistence type="predicted"/>
<protein>
    <submittedName>
        <fullName evidence="2">DUF3667 domain-containing protein</fullName>
    </submittedName>
</protein>
<comment type="caution">
    <text evidence="2">The sequence shown here is derived from an EMBL/GenBank/DDBJ whole genome shotgun (WGS) entry which is preliminary data.</text>
</comment>
<evidence type="ECO:0000256" key="1">
    <source>
        <dbReference type="SAM" id="Phobius"/>
    </source>
</evidence>
<dbReference type="Pfam" id="PF12412">
    <property type="entry name" value="DUF3667"/>
    <property type="match status" value="1"/>
</dbReference>
<accession>A0A4Q9FB03</accession>
<sequence length="265" mass="30522">MQCKNCNIEIQAYQNYCSECGAKVIRNRLTFKNIWTEINLYFFNLDNKLFKTLVFLFTKPEEVIVSYIEGTRKKYVDVIQYFAISLTLVGIQVFLMNTFFKDAMNLDSLYGDSFKELSNQENNPFAPGNMDYSAINNYQSVIYVLSVPISAFSTWIAYYLVGDRRYNFTEHIVINLYYSAQIIIVSAVLSILFLVCGGDYLTISVLVSVFTFAYLFYILHRVFKTTLLDSFARFLLIGFLYGILFIFISIATYAIGYLAGSANNH</sequence>
<evidence type="ECO:0000313" key="3">
    <source>
        <dbReference type="Proteomes" id="UP000291142"/>
    </source>
</evidence>
<organism evidence="2 3">
    <name type="scientific">Hyunsoonleella flava</name>
    <dbReference type="NCBI Taxonomy" id="2527939"/>
    <lineage>
        <taxon>Bacteria</taxon>
        <taxon>Pseudomonadati</taxon>
        <taxon>Bacteroidota</taxon>
        <taxon>Flavobacteriia</taxon>
        <taxon>Flavobacteriales</taxon>
        <taxon>Flavobacteriaceae</taxon>
    </lineage>
</organism>
<keyword evidence="1" id="KW-0472">Membrane</keyword>
<keyword evidence="1" id="KW-1133">Transmembrane helix</keyword>
<feature type="transmembrane region" description="Helical" evidence="1">
    <location>
        <begin position="231"/>
        <end position="259"/>
    </location>
</feature>
<dbReference type="EMBL" id="SIRT01000014">
    <property type="protein sequence ID" value="TBN00436.1"/>
    <property type="molecule type" value="Genomic_DNA"/>
</dbReference>
<feature type="transmembrane region" description="Helical" evidence="1">
    <location>
        <begin position="200"/>
        <end position="219"/>
    </location>
</feature>
<reference evidence="2 3" key="1">
    <citation type="submission" date="2019-02" db="EMBL/GenBank/DDBJ databases">
        <title>Hyunsoonleella sp., isolated from marine sediment.</title>
        <authorList>
            <person name="Liu B.-T."/>
        </authorList>
    </citation>
    <scope>NUCLEOTIDE SEQUENCE [LARGE SCALE GENOMIC DNA]</scope>
    <source>
        <strain evidence="2 3">T58</strain>
    </source>
</reference>
<feature type="transmembrane region" description="Helical" evidence="1">
    <location>
        <begin position="78"/>
        <end position="100"/>
    </location>
</feature>